<evidence type="ECO:0000256" key="3">
    <source>
        <dbReference type="ARBA" id="ARBA00022989"/>
    </source>
</evidence>
<evidence type="ECO:0000256" key="4">
    <source>
        <dbReference type="ARBA" id="ARBA00023136"/>
    </source>
</evidence>
<dbReference type="EMBL" id="CP053096">
    <property type="protein sequence ID" value="QJR43593.1"/>
    <property type="molecule type" value="Genomic_DNA"/>
</dbReference>
<keyword evidence="2" id="KW-0812">Transmembrane</keyword>
<comment type="subcellular location">
    <subcellularLocation>
        <location evidence="1">Membrane</location>
        <topology evidence="1">Multi-pass membrane protein</topology>
    </subcellularLocation>
</comment>
<dbReference type="RefSeq" id="WP_171111500.1">
    <property type="nucleotide sequence ID" value="NZ_CP053096.1"/>
</dbReference>
<evidence type="ECO:0000256" key="1">
    <source>
        <dbReference type="ARBA" id="ARBA00004141"/>
    </source>
</evidence>
<reference evidence="5 6" key="1">
    <citation type="submission" date="2020-05" db="EMBL/GenBank/DDBJ databases">
        <title>Novel Mycoplasma species detected in Mirounga angustirostris (northern elephant seal) from the USA.</title>
        <authorList>
            <person name="Volokhov D.V."/>
        </authorList>
    </citation>
    <scope>NUCLEOTIDE SEQUENCE [LARGE SCALE GENOMIC DNA]</scope>
    <source>
        <strain evidence="5 6">Mirounga ES2806-GEN</strain>
    </source>
</reference>
<dbReference type="KEGG" id="mmir:HLA87_02200"/>
<dbReference type="GO" id="GO:0016020">
    <property type="term" value="C:membrane"/>
    <property type="evidence" value="ECO:0007669"/>
    <property type="project" value="UniProtKB-SubCell"/>
</dbReference>
<dbReference type="PANTHER" id="PTHR21016:SF25">
    <property type="entry name" value="TM2 DOMAIN-CONTAINING PROTEIN DDB_G0277895-RELATED"/>
    <property type="match status" value="1"/>
</dbReference>
<sequence>MNNEVNQTSFRSRTVLVILSTFFGFLGVDRFYAGRIWLGIFKLLTGGWFGIGSIIDWFLAIFGGMKDSERKFIKKW</sequence>
<dbReference type="Proteomes" id="UP000500686">
    <property type="component" value="Chromosome"/>
</dbReference>
<accession>A0A6M4J9G8</accession>
<evidence type="ECO:0000313" key="6">
    <source>
        <dbReference type="Proteomes" id="UP000500686"/>
    </source>
</evidence>
<dbReference type="Pfam" id="PF05154">
    <property type="entry name" value="TM2"/>
    <property type="match status" value="1"/>
</dbReference>
<evidence type="ECO:0000313" key="5">
    <source>
        <dbReference type="EMBL" id="QJR43593.1"/>
    </source>
</evidence>
<name>A0A6M4J9G8_9MOLU</name>
<dbReference type="AlphaFoldDB" id="A0A6M4J9G8"/>
<proteinExistence type="predicted"/>
<keyword evidence="4" id="KW-0472">Membrane</keyword>
<protein>
    <submittedName>
        <fullName evidence="5">TM2 domain-containing protein</fullName>
    </submittedName>
</protein>
<dbReference type="PANTHER" id="PTHR21016">
    <property type="entry name" value="BETA-AMYLOID BINDING PROTEIN-RELATED"/>
    <property type="match status" value="1"/>
</dbReference>
<evidence type="ECO:0000256" key="2">
    <source>
        <dbReference type="ARBA" id="ARBA00022692"/>
    </source>
</evidence>
<dbReference type="InterPro" id="IPR050932">
    <property type="entry name" value="TM2D1-3-like"/>
</dbReference>
<dbReference type="InterPro" id="IPR007829">
    <property type="entry name" value="TM2"/>
</dbReference>
<keyword evidence="6" id="KW-1185">Reference proteome</keyword>
<organism evidence="5 6">
    <name type="scientific">Mycoplasma miroungigenitalium</name>
    <dbReference type="NCBI Taxonomy" id="754515"/>
    <lineage>
        <taxon>Bacteria</taxon>
        <taxon>Bacillati</taxon>
        <taxon>Mycoplasmatota</taxon>
        <taxon>Mollicutes</taxon>
        <taxon>Mycoplasmataceae</taxon>
        <taxon>Mycoplasma</taxon>
    </lineage>
</organism>
<keyword evidence="3" id="KW-1133">Transmembrane helix</keyword>
<gene>
    <name evidence="5" type="ORF">HLA87_02200</name>
</gene>